<dbReference type="AlphaFoldDB" id="A0A179IKJ9"/>
<dbReference type="EMBL" id="LUKN01000812">
    <property type="protein sequence ID" value="OAR02151.1"/>
    <property type="molecule type" value="Genomic_DNA"/>
</dbReference>
<comment type="caution">
    <text evidence="2">The sequence shown here is derived from an EMBL/GenBank/DDBJ whole genome shotgun (WGS) entry which is preliminary data.</text>
</comment>
<protein>
    <submittedName>
        <fullName evidence="2">Uncharacterized protein</fullName>
    </submittedName>
</protein>
<dbReference type="OrthoDB" id="5194044at2759"/>
<dbReference type="OMA" id="QWHISAN"/>
<reference evidence="2 3" key="1">
    <citation type="submission" date="2016-03" db="EMBL/GenBank/DDBJ databases">
        <title>Fine-scale spatial genetic structure of a fungal parasite of coffee scale insects.</title>
        <authorList>
            <person name="Jackson D."/>
            <person name="Zemenick K.A."/>
            <person name="Malloure B."/>
            <person name="Quandt C.A."/>
            <person name="James T.Y."/>
        </authorList>
    </citation>
    <scope>NUCLEOTIDE SEQUENCE [LARGE SCALE GENOMIC DNA]</scope>
    <source>
        <strain evidence="2 3">UM487</strain>
    </source>
</reference>
<feature type="region of interest" description="Disordered" evidence="1">
    <location>
        <begin position="121"/>
        <end position="229"/>
    </location>
</feature>
<feature type="non-terminal residue" evidence="2">
    <location>
        <position position="1"/>
    </location>
</feature>
<accession>A0A179IKJ9</accession>
<evidence type="ECO:0000313" key="2">
    <source>
        <dbReference type="EMBL" id="OAR02151.1"/>
    </source>
</evidence>
<keyword evidence="3" id="KW-1185">Reference proteome</keyword>
<organism evidence="2 3">
    <name type="scientific">Cordyceps confragosa</name>
    <name type="common">Lecanicillium lecanii</name>
    <dbReference type="NCBI Taxonomy" id="2714763"/>
    <lineage>
        <taxon>Eukaryota</taxon>
        <taxon>Fungi</taxon>
        <taxon>Dikarya</taxon>
        <taxon>Ascomycota</taxon>
        <taxon>Pezizomycotina</taxon>
        <taxon>Sordariomycetes</taxon>
        <taxon>Hypocreomycetidae</taxon>
        <taxon>Hypocreales</taxon>
        <taxon>Cordycipitaceae</taxon>
        <taxon>Akanthomyces</taxon>
    </lineage>
</organism>
<sequence>VFLGREGLAANNLLPVFLDIATYLSMCKCFPWTWTEYEDPLDNMPAQSVWVNDGTSWQLQQLVSRVTATFPTTPSQERDTLASVSCIYNLVVSVSKLLATLQRPTRHRQSRFLRGVGIVYTMPDMDDPSRTHRKGKEALPPGQPSKHVHFETNGTTSSSSSGKHYPPPPQVTSAPTSPCPGKASAQAPGKSQEQAPPPPPPVDNQPTSFPQVGAPPGQYGPGQWYTSADPRMSLNHQQYQQQYQQLPPNGGYWPQTGVPLFANGAPAGTHFYPAAAAPHFAAFNNICHPVFHTLVHHHHHHHFVLPSAPASLLSPPASHHRLPGHHHHHTSALVARTAAAAGLADNKKDMAYYQNAGPPPSGVNFQPPVPDTTFGPIPHVYVPRFDGACASGPQVGPPFLQFVHAPADYCPPSFTQPAYNAMPVGQPGFVIAQQPAMMPQHMSAGQQPVYFGGQAPPGVVHAAPQQVMGGAIPVIAGNSGNPPDVSGLGRTQGEETLRQLQFAHANKLFEPQEFKPADDDPSRFYYVREVDGNWTQRNRFTIDHMGDCRWYVTDEGWFYAVRLPD</sequence>
<gene>
    <name evidence="2" type="ORF">LLEC1_06959</name>
</gene>
<name>A0A179IKJ9_CORDF</name>
<dbReference type="Proteomes" id="UP000243081">
    <property type="component" value="Unassembled WGS sequence"/>
</dbReference>
<proteinExistence type="predicted"/>
<evidence type="ECO:0000313" key="3">
    <source>
        <dbReference type="Proteomes" id="UP000243081"/>
    </source>
</evidence>
<evidence type="ECO:0000256" key="1">
    <source>
        <dbReference type="SAM" id="MobiDB-lite"/>
    </source>
</evidence>